<proteinExistence type="predicted"/>
<name>A0A4Y9SEU4_9BURK</name>
<dbReference type="RefSeq" id="WP_135201995.1">
    <property type="nucleotide sequence ID" value="NZ_SPVG01000132.1"/>
</dbReference>
<dbReference type="EMBL" id="SPVG01000132">
    <property type="protein sequence ID" value="TFW21692.1"/>
    <property type="molecule type" value="Genomic_DNA"/>
</dbReference>
<protein>
    <submittedName>
        <fullName evidence="1">Uncharacterized protein</fullName>
    </submittedName>
</protein>
<evidence type="ECO:0000313" key="2">
    <source>
        <dbReference type="Proteomes" id="UP000297729"/>
    </source>
</evidence>
<dbReference type="AlphaFoldDB" id="A0A4Y9SEU4"/>
<reference evidence="1 2" key="1">
    <citation type="submission" date="2019-03" db="EMBL/GenBank/DDBJ databases">
        <title>Draft Genome Sequence of Duganella callidus sp. nov., a Novel Duganella Species Isolated from Cultivated Soil.</title>
        <authorList>
            <person name="Raths R."/>
            <person name="Peta V."/>
            <person name="Bucking H."/>
        </authorList>
    </citation>
    <scope>NUCLEOTIDE SEQUENCE [LARGE SCALE GENOMIC DNA]</scope>
    <source>
        <strain evidence="1 2">DN04</strain>
    </source>
</reference>
<gene>
    <name evidence="1" type="ORF">E4L98_13090</name>
</gene>
<organism evidence="1 2">
    <name type="scientific">Duganella callida</name>
    <dbReference type="NCBI Taxonomy" id="2561932"/>
    <lineage>
        <taxon>Bacteria</taxon>
        <taxon>Pseudomonadati</taxon>
        <taxon>Pseudomonadota</taxon>
        <taxon>Betaproteobacteria</taxon>
        <taxon>Burkholderiales</taxon>
        <taxon>Oxalobacteraceae</taxon>
        <taxon>Telluria group</taxon>
        <taxon>Duganella</taxon>
    </lineage>
</organism>
<accession>A0A4Y9SEU4</accession>
<dbReference type="OrthoDB" id="8778577at2"/>
<dbReference type="Proteomes" id="UP000297729">
    <property type="component" value="Unassembled WGS sequence"/>
</dbReference>
<sequence length="159" mass="15639">MTVSLNSVTNNTAVQPYVPTVAPTTAAVQSSEAVSLSAQSAVVASLGGGTGATVYSPSGLLNSIQQAGTVEEAVNVPKDGSNVDTSNTAQFALDQGIVSTLATSAVASGVYTGSGSVNGLSEQASANWADLLKTNPNLASTVIGSSFDSGIVSTLQVTA</sequence>
<evidence type="ECO:0000313" key="1">
    <source>
        <dbReference type="EMBL" id="TFW21692.1"/>
    </source>
</evidence>
<comment type="caution">
    <text evidence="1">The sequence shown here is derived from an EMBL/GenBank/DDBJ whole genome shotgun (WGS) entry which is preliminary data.</text>
</comment>
<keyword evidence="2" id="KW-1185">Reference proteome</keyword>